<dbReference type="Pfam" id="PF04516">
    <property type="entry name" value="CP2"/>
    <property type="match status" value="1"/>
</dbReference>
<dbReference type="PROSITE" id="PS51968">
    <property type="entry name" value="GRH_CP2_DB"/>
    <property type="match status" value="1"/>
</dbReference>
<dbReference type="PhylomeDB" id="E9FYF4"/>
<dbReference type="KEGG" id="dpx:DAPPUDRAFT_306508"/>
<evidence type="ECO:0000256" key="1">
    <source>
        <dbReference type="ARBA" id="ARBA00004123"/>
    </source>
</evidence>
<dbReference type="eggNOG" id="KOG4091">
    <property type="taxonomic scope" value="Eukaryota"/>
</dbReference>
<keyword evidence="5" id="KW-0804">Transcription</keyword>
<dbReference type="GO" id="GO:0005634">
    <property type="term" value="C:nucleus"/>
    <property type="evidence" value="ECO:0000318"/>
    <property type="project" value="GO_Central"/>
</dbReference>
<dbReference type="Pfam" id="PF18016">
    <property type="entry name" value="SAM_3"/>
    <property type="match status" value="1"/>
</dbReference>
<dbReference type="OrthoDB" id="9996779at2759"/>
<dbReference type="HOGENOM" id="CLU_015127_2_0_1"/>
<evidence type="ECO:0000256" key="7">
    <source>
        <dbReference type="PROSITE-ProRule" id="PRU01313"/>
    </source>
</evidence>
<dbReference type="GO" id="GO:0001228">
    <property type="term" value="F:DNA-binding transcription activator activity, RNA polymerase II-specific"/>
    <property type="evidence" value="ECO:0000318"/>
    <property type="project" value="GO_Central"/>
</dbReference>
<dbReference type="InterPro" id="IPR007604">
    <property type="entry name" value="CP2"/>
</dbReference>
<keyword evidence="8" id="KW-0472">Membrane</keyword>
<sequence>MYGWIRHFWWLINSFNLFDLLFLAFALFSGDRHYHSTSINNRVAGWRLEDIDDNLAADFDGSLSGLGVDLSVASYNMSEALLALPTLTGFKQEAPSPPNGEHGFQYVLAAATSIATKVNEESLTYLNQGQPYEIKMKKLGDLSNFRGKLLRSVVRLCFHERRLQYMEREQIAAWRMSRPGDRIVEIDVPLSYGIYEVVQDNSNLNVVEFAWDPTKEVGVYIKVNCISTEFTPKKHGGEKGVPFRIQVETYSHGDGDGTPKRLHVAGCQIKVFKLKGADRKHKQDREKIYKRPMVEQEKYQPSCECTILAEIPLELVYTSAIVPVGTATSNGSTSVNQAPQQTVVATTVVTPPAVLATRTYSPTELHGNSAVYQYYLQPLSAEASAQQTAQWLQTNRFSSQARTFSRFAGADILRLTRDDLIQICGVADGIRLYNALHAKPLAPRLTLYLTQDQSQVFHAIFLENLSCVEIANKLAGLVQLSSQHILDVYIEGPCGIHVHVTDEVVQNMKDESMFTVELLPDQTSERYRLLLKSTSPH</sequence>
<keyword evidence="4 7" id="KW-0238">DNA-binding</keyword>
<dbReference type="InterPro" id="IPR040167">
    <property type="entry name" value="TF_CP2-like"/>
</dbReference>
<dbReference type="InParanoid" id="E9FYF4"/>
<dbReference type="FunFam" id="1.10.150.50:FF:000086">
    <property type="entry name" value="Alpha-globin transcription factor CP2"/>
    <property type="match status" value="1"/>
</dbReference>
<dbReference type="InterPro" id="IPR041418">
    <property type="entry name" value="SAM_3"/>
</dbReference>
<gene>
    <name evidence="10" type="ORF">DAPPUDRAFT_306508</name>
</gene>
<keyword evidence="8" id="KW-1133">Transmembrane helix</keyword>
<accession>E9FYF4</accession>
<comment type="similarity">
    <text evidence="2">Belongs to the grh/CP2 family. CP2 subfamily.</text>
</comment>
<feature type="transmembrane region" description="Helical" evidence="8">
    <location>
        <begin position="7"/>
        <end position="28"/>
    </location>
</feature>
<dbReference type="Gene3D" id="1.10.150.50">
    <property type="entry name" value="Transcription Factor, Ets-1"/>
    <property type="match status" value="1"/>
</dbReference>
<dbReference type="EMBL" id="GL732527">
    <property type="protein sequence ID" value="EFX87522.1"/>
    <property type="molecule type" value="Genomic_DNA"/>
</dbReference>
<dbReference type="InterPro" id="IPR013761">
    <property type="entry name" value="SAM/pointed_sf"/>
</dbReference>
<evidence type="ECO:0000313" key="11">
    <source>
        <dbReference type="Proteomes" id="UP000000305"/>
    </source>
</evidence>
<dbReference type="InterPro" id="IPR057520">
    <property type="entry name" value="GRHL1/CP2_C"/>
</dbReference>
<dbReference type="SUPFAM" id="SSF47769">
    <property type="entry name" value="SAM/Pointed domain"/>
    <property type="match status" value="1"/>
</dbReference>
<keyword evidence="3" id="KW-0805">Transcription regulation</keyword>
<protein>
    <recommendedName>
        <fullName evidence="9">Grh/CP2 DB domain-containing protein</fullName>
    </recommendedName>
</protein>
<proteinExistence type="inferred from homology"/>
<organism evidence="10 11">
    <name type="scientific">Daphnia pulex</name>
    <name type="common">Water flea</name>
    <dbReference type="NCBI Taxonomy" id="6669"/>
    <lineage>
        <taxon>Eukaryota</taxon>
        <taxon>Metazoa</taxon>
        <taxon>Ecdysozoa</taxon>
        <taxon>Arthropoda</taxon>
        <taxon>Crustacea</taxon>
        <taxon>Branchiopoda</taxon>
        <taxon>Diplostraca</taxon>
        <taxon>Cladocera</taxon>
        <taxon>Anomopoda</taxon>
        <taxon>Daphniidae</taxon>
        <taxon>Daphnia</taxon>
    </lineage>
</organism>
<evidence type="ECO:0000256" key="2">
    <source>
        <dbReference type="ARBA" id="ARBA00010852"/>
    </source>
</evidence>
<dbReference type="STRING" id="6669.E9FYF4"/>
<dbReference type="Proteomes" id="UP000000305">
    <property type="component" value="Unassembled WGS sequence"/>
</dbReference>
<dbReference type="Pfam" id="PF25416">
    <property type="entry name" value="GRHL1_C"/>
    <property type="match status" value="1"/>
</dbReference>
<dbReference type="GO" id="GO:0006357">
    <property type="term" value="P:regulation of transcription by RNA polymerase II"/>
    <property type="evidence" value="ECO:0000318"/>
    <property type="project" value="GO_Central"/>
</dbReference>
<dbReference type="PANTHER" id="PTHR11037">
    <property type="entry name" value="TRANSCRIPTION FACTOR CP2"/>
    <property type="match status" value="1"/>
</dbReference>
<evidence type="ECO:0000256" key="4">
    <source>
        <dbReference type="ARBA" id="ARBA00023125"/>
    </source>
</evidence>
<evidence type="ECO:0000256" key="8">
    <source>
        <dbReference type="SAM" id="Phobius"/>
    </source>
</evidence>
<keyword evidence="6 7" id="KW-0539">Nucleus</keyword>
<dbReference type="GO" id="GO:0000978">
    <property type="term" value="F:RNA polymerase II cis-regulatory region sequence-specific DNA binding"/>
    <property type="evidence" value="ECO:0000318"/>
    <property type="project" value="GO_Central"/>
</dbReference>
<keyword evidence="11" id="KW-1185">Reference proteome</keyword>
<evidence type="ECO:0000313" key="10">
    <source>
        <dbReference type="EMBL" id="EFX87522.1"/>
    </source>
</evidence>
<evidence type="ECO:0000259" key="9">
    <source>
        <dbReference type="PROSITE" id="PS51968"/>
    </source>
</evidence>
<dbReference type="OMA" id="THINQVY"/>
<dbReference type="PANTHER" id="PTHR11037:SF21">
    <property type="entry name" value="GEMINI, ISOFORM C"/>
    <property type="match status" value="1"/>
</dbReference>
<dbReference type="AlphaFoldDB" id="E9FYF4"/>
<keyword evidence="8" id="KW-0812">Transmembrane</keyword>
<comment type="subcellular location">
    <subcellularLocation>
        <location evidence="1 7">Nucleus</location>
    </subcellularLocation>
</comment>
<reference evidence="10 11" key="1">
    <citation type="journal article" date="2011" name="Science">
        <title>The ecoresponsive genome of Daphnia pulex.</title>
        <authorList>
            <person name="Colbourne J.K."/>
            <person name="Pfrender M.E."/>
            <person name="Gilbert D."/>
            <person name="Thomas W.K."/>
            <person name="Tucker A."/>
            <person name="Oakley T.H."/>
            <person name="Tokishita S."/>
            <person name="Aerts A."/>
            <person name="Arnold G.J."/>
            <person name="Basu M.K."/>
            <person name="Bauer D.J."/>
            <person name="Caceres C.E."/>
            <person name="Carmel L."/>
            <person name="Casola C."/>
            <person name="Choi J.H."/>
            <person name="Detter J.C."/>
            <person name="Dong Q."/>
            <person name="Dusheyko S."/>
            <person name="Eads B.D."/>
            <person name="Frohlich T."/>
            <person name="Geiler-Samerotte K.A."/>
            <person name="Gerlach D."/>
            <person name="Hatcher P."/>
            <person name="Jogdeo S."/>
            <person name="Krijgsveld J."/>
            <person name="Kriventseva E.V."/>
            <person name="Kultz D."/>
            <person name="Laforsch C."/>
            <person name="Lindquist E."/>
            <person name="Lopez J."/>
            <person name="Manak J.R."/>
            <person name="Muller J."/>
            <person name="Pangilinan J."/>
            <person name="Patwardhan R.P."/>
            <person name="Pitluck S."/>
            <person name="Pritham E.J."/>
            <person name="Rechtsteiner A."/>
            <person name="Rho M."/>
            <person name="Rogozin I.B."/>
            <person name="Sakarya O."/>
            <person name="Salamov A."/>
            <person name="Schaack S."/>
            <person name="Shapiro H."/>
            <person name="Shiga Y."/>
            <person name="Skalitzky C."/>
            <person name="Smith Z."/>
            <person name="Souvorov A."/>
            <person name="Sung W."/>
            <person name="Tang Z."/>
            <person name="Tsuchiya D."/>
            <person name="Tu H."/>
            <person name="Vos H."/>
            <person name="Wang M."/>
            <person name="Wolf Y.I."/>
            <person name="Yamagata H."/>
            <person name="Yamada T."/>
            <person name="Ye Y."/>
            <person name="Shaw J.R."/>
            <person name="Andrews J."/>
            <person name="Crease T.J."/>
            <person name="Tang H."/>
            <person name="Lucas S.M."/>
            <person name="Robertson H.M."/>
            <person name="Bork P."/>
            <person name="Koonin E.V."/>
            <person name="Zdobnov E.M."/>
            <person name="Grigoriev I.V."/>
            <person name="Lynch M."/>
            <person name="Boore J.L."/>
        </authorList>
    </citation>
    <scope>NUCLEOTIDE SEQUENCE [LARGE SCALE GENOMIC DNA]</scope>
</reference>
<evidence type="ECO:0000256" key="3">
    <source>
        <dbReference type="ARBA" id="ARBA00023015"/>
    </source>
</evidence>
<feature type="domain" description="Grh/CP2 DB" evidence="9">
    <location>
        <begin position="98"/>
        <end position="334"/>
    </location>
</feature>
<dbReference type="FunCoup" id="E9FYF4">
    <property type="interactions" value="656"/>
</dbReference>
<evidence type="ECO:0000256" key="6">
    <source>
        <dbReference type="ARBA" id="ARBA00023242"/>
    </source>
</evidence>
<evidence type="ECO:0000256" key="5">
    <source>
        <dbReference type="ARBA" id="ARBA00023163"/>
    </source>
</evidence>
<name>E9FYF4_DAPPU</name>